<proteinExistence type="predicted"/>
<name>A0AA96W164_9STRE</name>
<feature type="region of interest" description="Disordered" evidence="1">
    <location>
        <begin position="54"/>
        <end position="79"/>
    </location>
</feature>
<feature type="region of interest" description="Disordered" evidence="1">
    <location>
        <begin position="1"/>
        <end position="29"/>
    </location>
</feature>
<dbReference type="Pfam" id="PF14265">
    <property type="entry name" value="DUF4355"/>
    <property type="match status" value="1"/>
</dbReference>
<protein>
    <submittedName>
        <fullName evidence="2">DUF4355 domain-containing protein</fullName>
    </submittedName>
</protein>
<dbReference type="EMBL" id="CP118735">
    <property type="protein sequence ID" value="WNY51645.1"/>
    <property type="molecule type" value="Genomic_DNA"/>
</dbReference>
<reference evidence="2" key="1">
    <citation type="submission" date="2023-02" db="EMBL/GenBank/DDBJ databases">
        <title>Streptococcus sp. Genome Sequencing and Assembly.</title>
        <authorList>
            <person name="Shore S.M."/>
            <person name="Nicholson T.L."/>
        </authorList>
    </citation>
    <scope>NUCLEOTIDE SEQUENCE</scope>
    <source>
        <strain evidence="2">29887</strain>
    </source>
</reference>
<dbReference type="RefSeq" id="WP_248050616.1">
    <property type="nucleotide sequence ID" value="NZ_CP118735.1"/>
</dbReference>
<sequence>MSEEIKEEVSTETEQVDTQETVDTKQERTFTRSDLSKMIAAERAKWEAEQAKALENAKSEGERLAKLSKDERAKEEEQKRLDAIAERERAIAEKEMRIATLEILQDEGLPIEFLDVVLADSADQVKSNISNLRTIFDGEVEKRVDARLTQHKPRQGNTQGGYTKAEIMAISDTEKRQQLIAENRHLFTRGG</sequence>
<organism evidence="2">
    <name type="scientific">Streptococcus iners</name>
    <dbReference type="NCBI Taxonomy" id="3028084"/>
    <lineage>
        <taxon>Bacteria</taxon>
        <taxon>Bacillati</taxon>
        <taxon>Bacillota</taxon>
        <taxon>Bacilli</taxon>
        <taxon>Lactobacillales</taxon>
        <taxon>Streptococcaceae</taxon>
        <taxon>Streptococcus</taxon>
    </lineage>
</organism>
<evidence type="ECO:0000313" key="2">
    <source>
        <dbReference type="EMBL" id="WNY51645.1"/>
    </source>
</evidence>
<gene>
    <name evidence="2" type="ORF">PW252_03080</name>
</gene>
<dbReference type="KEGG" id="sins:PW252_03080"/>
<feature type="compositionally biased region" description="Acidic residues" evidence="1">
    <location>
        <begin position="1"/>
        <end position="17"/>
    </location>
</feature>
<evidence type="ECO:0000256" key="1">
    <source>
        <dbReference type="SAM" id="MobiDB-lite"/>
    </source>
</evidence>
<dbReference type="InterPro" id="IPR025580">
    <property type="entry name" value="Gp46"/>
</dbReference>
<dbReference type="AlphaFoldDB" id="A0AA96W164"/>
<accession>A0AA96W164</accession>